<reference evidence="1 2" key="1">
    <citation type="submission" date="2017-04" db="EMBL/GenBank/DDBJ databases">
        <title>Complete Genome Sequence of Streptomyces gilvosporeus F607, a Capable Producer of Natamycin.</title>
        <authorList>
            <person name="Zong G."/>
            <person name="Zhong C."/>
            <person name="Fu J."/>
            <person name="Qin R."/>
            <person name="Cao G."/>
        </authorList>
    </citation>
    <scope>NUCLEOTIDE SEQUENCE [LARGE SCALE GENOMIC DNA]</scope>
    <source>
        <strain evidence="1 2">F607</strain>
    </source>
</reference>
<sequence>MQGVVVALVTGAIAAGVVLLAGGTGVGVWLSPRAQAAEDARDRWSRSLICRQCLATFPREEALAV</sequence>
<keyword evidence="2" id="KW-1185">Reference proteome</keyword>
<proteinExistence type="predicted"/>
<dbReference type="KEGG" id="sgv:B1H19_05415"/>
<name>A0A1V0TL81_9ACTN</name>
<organism evidence="1 2">
    <name type="scientific">Streptomyces gilvosporeus</name>
    <dbReference type="NCBI Taxonomy" id="553510"/>
    <lineage>
        <taxon>Bacteria</taxon>
        <taxon>Bacillati</taxon>
        <taxon>Actinomycetota</taxon>
        <taxon>Actinomycetes</taxon>
        <taxon>Kitasatosporales</taxon>
        <taxon>Streptomycetaceae</taxon>
        <taxon>Streptomyces</taxon>
    </lineage>
</organism>
<dbReference type="EMBL" id="CP020569">
    <property type="protein sequence ID" value="ARF53691.1"/>
    <property type="molecule type" value="Genomic_DNA"/>
</dbReference>
<accession>A0A1V0TL81</accession>
<protein>
    <submittedName>
        <fullName evidence="1">Uncharacterized protein</fullName>
    </submittedName>
</protein>
<dbReference type="AlphaFoldDB" id="A0A1V0TL81"/>
<dbReference type="Proteomes" id="UP000192726">
    <property type="component" value="Chromosome"/>
</dbReference>
<evidence type="ECO:0000313" key="1">
    <source>
        <dbReference type="EMBL" id="ARF53691.1"/>
    </source>
</evidence>
<evidence type="ECO:0000313" key="2">
    <source>
        <dbReference type="Proteomes" id="UP000192726"/>
    </source>
</evidence>
<gene>
    <name evidence="1" type="ORF">B1H19_05415</name>
</gene>